<organism evidence="2 3">
    <name type="scientific">Porphyra umbilicalis</name>
    <name type="common">Purple laver</name>
    <name type="synonym">Red alga</name>
    <dbReference type="NCBI Taxonomy" id="2786"/>
    <lineage>
        <taxon>Eukaryota</taxon>
        <taxon>Rhodophyta</taxon>
        <taxon>Bangiophyceae</taxon>
        <taxon>Bangiales</taxon>
        <taxon>Bangiaceae</taxon>
        <taxon>Porphyra</taxon>
    </lineage>
</organism>
<keyword evidence="3" id="KW-1185">Reference proteome</keyword>
<feature type="region of interest" description="Disordered" evidence="1">
    <location>
        <begin position="356"/>
        <end position="394"/>
    </location>
</feature>
<feature type="region of interest" description="Disordered" evidence="1">
    <location>
        <begin position="53"/>
        <end position="220"/>
    </location>
</feature>
<feature type="compositionally biased region" description="Basic and acidic residues" evidence="1">
    <location>
        <begin position="179"/>
        <end position="189"/>
    </location>
</feature>
<accession>A0A1X6PGD7</accession>
<feature type="compositionally biased region" description="Basic residues" evidence="1">
    <location>
        <begin position="360"/>
        <end position="371"/>
    </location>
</feature>
<protein>
    <submittedName>
        <fullName evidence="2">Uncharacterized protein</fullName>
    </submittedName>
</protein>
<feature type="compositionally biased region" description="Low complexity" evidence="1">
    <location>
        <begin position="152"/>
        <end position="161"/>
    </location>
</feature>
<gene>
    <name evidence="2" type="ORF">BU14_0072s0090</name>
</gene>
<name>A0A1X6PGD7_PORUM</name>
<feature type="compositionally biased region" description="Pro residues" evidence="1">
    <location>
        <begin position="382"/>
        <end position="392"/>
    </location>
</feature>
<dbReference type="Proteomes" id="UP000218209">
    <property type="component" value="Unassembled WGS sequence"/>
</dbReference>
<reference evidence="2 3" key="1">
    <citation type="submission" date="2017-03" db="EMBL/GenBank/DDBJ databases">
        <title>WGS assembly of Porphyra umbilicalis.</title>
        <authorList>
            <person name="Brawley S.H."/>
            <person name="Blouin N.A."/>
            <person name="Ficko-Blean E."/>
            <person name="Wheeler G.L."/>
            <person name="Lohr M."/>
            <person name="Goodson H.V."/>
            <person name="Jenkins J.W."/>
            <person name="Blaby-Haas C.E."/>
            <person name="Helliwell K.E."/>
            <person name="Chan C."/>
            <person name="Marriage T."/>
            <person name="Bhattacharya D."/>
            <person name="Klein A.S."/>
            <person name="Badis Y."/>
            <person name="Brodie J."/>
            <person name="Cao Y."/>
            <person name="Collen J."/>
            <person name="Dittami S.M."/>
            <person name="Gachon C.M."/>
            <person name="Green B.R."/>
            <person name="Karpowicz S."/>
            <person name="Kim J.W."/>
            <person name="Kudahl U."/>
            <person name="Lin S."/>
            <person name="Michel G."/>
            <person name="Mittag M."/>
            <person name="Olson B.J."/>
            <person name="Pangilinan J."/>
            <person name="Peng Y."/>
            <person name="Qiu H."/>
            <person name="Shu S."/>
            <person name="Singer J.T."/>
            <person name="Smith A.G."/>
            <person name="Sprecher B.N."/>
            <person name="Wagner V."/>
            <person name="Wang W."/>
            <person name="Wang Z.-Y."/>
            <person name="Yan J."/>
            <person name="Yarish C."/>
            <person name="Zoeuner-Riek S."/>
            <person name="Zhuang Y."/>
            <person name="Zou Y."/>
            <person name="Lindquist E.A."/>
            <person name="Grimwood J."/>
            <person name="Barry K."/>
            <person name="Rokhsar D.S."/>
            <person name="Schmutz J."/>
            <person name="Stiller J.W."/>
            <person name="Grossman A.R."/>
            <person name="Prochnik S.E."/>
        </authorList>
    </citation>
    <scope>NUCLEOTIDE SEQUENCE [LARGE SCALE GENOMIC DNA]</scope>
    <source>
        <strain evidence="2">4086291</strain>
    </source>
</reference>
<evidence type="ECO:0000313" key="2">
    <source>
        <dbReference type="EMBL" id="OSX79733.1"/>
    </source>
</evidence>
<dbReference type="AlphaFoldDB" id="A0A1X6PGD7"/>
<dbReference type="EMBL" id="KV918787">
    <property type="protein sequence ID" value="OSX79733.1"/>
    <property type="molecule type" value="Genomic_DNA"/>
</dbReference>
<feature type="region of interest" description="Disordered" evidence="1">
    <location>
        <begin position="250"/>
        <end position="337"/>
    </location>
</feature>
<feature type="compositionally biased region" description="Low complexity" evidence="1">
    <location>
        <begin position="98"/>
        <end position="112"/>
    </location>
</feature>
<sequence length="442" mass="45000">MGGRPCTGARATGDRGEPIVSIGLRRLHWLRDGEGGWEMTTLTGRARLCSAGRRDVAAARRRRPAPAAAPPPHTRGRRRRHISDRSPRRPSAGYTPLPARLGGAAARCAAAAPPHPPPAAAADAAGGRDDTAGIRPHGAPPIPLTGFEGRGAANQAAAAEACRQSGRSPRLGGAPGGVPRERGAGRDAGTRGGPRGARPQRMRGGRGVRPQGVGQTRHAPEAAAAAAAAAAAGAAAAAAAAPPPITFQLCGSRRRAADRPRPALRRPTDGPPSDGGSASGRRPATDTGPSSDRAPSSPRPGAPTRIRGVDVRRGPAAAGVATWGPRRPRSAVVTGSQRRRHAAACHAGAPWRVATAARPARTRAGARRTRGTRSSPWALLAAPPPQAAPRPPNLRHGATRACRHGGSAGAPASPHHAAAAIMACRGGWRVRPAAAAAQCQRR</sequence>
<evidence type="ECO:0000256" key="1">
    <source>
        <dbReference type="SAM" id="MobiDB-lite"/>
    </source>
</evidence>
<feature type="compositionally biased region" description="Low complexity" evidence="1">
    <location>
        <begin position="372"/>
        <end position="381"/>
    </location>
</feature>
<feature type="compositionally biased region" description="Low complexity" evidence="1">
    <location>
        <begin position="271"/>
        <end position="296"/>
    </location>
</feature>
<proteinExistence type="predicted"/>
<feature type="compositionally biased region" description="Low complexity" evidence="1">
    <location>
        <begin position="208"/>
        <end position="220"/>
    </location>
</feature>
<evidence type="ECO:0000313" key="3">
    <source>
        <dbReference type="Proteomes" id="UP000218209"/>
    </source>
</evidence>